<dbReference type="GO" id="GO:0031410">
    <property type="term" value="C:cytoplasmic vesicle"/>
    <property type="evidence" value="ECO:0007669"/>
    <property type="project" value="UniProtKB-ARBA"/>
</dbReference>
<dbReference type="PROSITE" id="PS50086">
    <property type="entry name" value="TBC_RABGAP"/>
    <property type="match status" value="1"/>
</dbReference>
<sequence length="645" mass="72735">MKTLASSKSSDGAEINEVNRVNVNTTSPEVESDGNLIICDSQLASSFREVKCSKERVKPGHYLQKVLLGKLKSQSVPSLDNNDSSVEVDYDRSPSGIEPVDDSNDENKDDWFKTWPDCVDKDKLRNGLKDDAPNNNNETNPYTPRALKDVHLPLAYSPITKQLHLIKNPDEARDGPTKSQLPSQGSTVSSLSDVSPSTQGDNGEFSSIGNCSLASDDEGNEKPKKKGLSGILSRGVFNWKIRDQESWSLFSRSGSSCSEDRRSLGSDQGVVGTSGLIQLERPAWLPAKPPEENQAHREQHDKILSSNRKKDQKEAKLREKLLNQQLKAEDEAAQATQIWTQEIFPKWPTTRNQKRTQELWWQGIPPCVRGKIWKIAIPNDLNLTHDLFFICLSRAMERLRSTAGSSNSIDLGNSESESDRVHTMELIQLDISRTFPHLCIFQKKGPYYEMLHSVLAAYVCYRPDVGYVQGMSFIAAVLILNMDAPDAFICFANLLNKPLHRAFFALDQSVMNAYYSTYCTLLKENLPNLSKHLHECRLTPDLYLLDWVYTVFSKATQLDLASRLWDIFLRDGEEFIFKAAIGILKMFEQELITMDFLGGSKFLTRLPEDLSVTKLFKCIAPYNYDECSVMSPSCRCYPVVTLPVY</sequence>
<dbReference type="SMART" id="SM00164">
    <property type="entry name" value="TBC"/>
    <property type="match status" value="1"/>
</dbReference>
<dbReference type="OrthoDB" id="294251at2759"/>
<dbReference type="SUPFAM" id="SSF47923">
    <property type="entry name" value="Ypt/Rab-GAP domain of gyp1p"/>
    <property type="match status" value="2"/>
</dbReference>
<dbReference type="FunFam" id="1.10.8.270:FF:000008">
    <property type="entry name" value="Putative TBC1 domain family member 14"/>
    <property type="match status" value="1"/>
</dbReference>
<feature type="region of interest" description="Disordered" evidence="1">
    <location>
        <begin position="252"/>
        <end position="272"/>
    </location>
</feature>
<dbReference type="Gene3D" id="1.10.10.750">
    <property type="entry name" value="Ypt/Rab-GAP domain of gyp1p, domain 1"/>
    <property type="match status" value="1"/>
</dbReference>
<organism evidence="3 4">
    <name type="scientific">Apolygus lucorum</name>
    <name type="common">Small green plant bug</name>
    <name type="synonym">Lygocoris lucorum</name>
    <dbReference type="NCBI Taxonomy" id="248454"/>
    <lineage>
        <taxon>Eukaryota</taxon>
        <taxon>Metazoa</taxon>
        <taxon>Ecdysozoa</taxon>
        <taxon>Arthropoda</taxon>
        <taxon>Hexapoda</taxon>
        <taxon>Insecta</taxon>
        <taxon>Pterygota</taxon>
        <taxon>Neoptera</taxon>
        <taxon>Paraneoptera</taxon>
        <taxon>Hemiptera</taxon>
        <taxon>Heteroptera</taxon>
        <taxon>Panheteroptera</taxon>
        <taxon>Cimicomorpha</taxon>
        <taxon>Miridae</taxon>
        <taxon>Mirini</taxon>
        <taxon>Apolygus</taxon>
    </lineage>
</organism>
<protein>
    <recommendedName>
        <fullName evidence="2">Rab-GAP TBC domain-containing protein</fullName>
    </recommendedName>
</protein>
<dbReference type="Pfam" id="PF00566">
    <property type="entry name" value="RabGAP-TBC"/>
    <property type="match status" value="1"/>
</dbReference>
<feature type="domain" description="Rab-GAP TBC" evidence="2">
    <location>
        <begin position="363"/>
        <end position="572"/>
    </location>
</feature>
<feature type="region of interest" description="Disordered" evidence="1">
    <location>
        <begin position="75"/>
        <end position="112"/>
    </location>
</feature>
<dbReference type="GO" id="GO:0016192">
    <property type="term" value="P:vesicle-mediated transport"/>
    <property type="evidence" value="ECO:0007669"/>
    <property type="project" value="UniProtKB-ARBA"/>
</dbReference>
<dbReference type="GO" id="GO:0005096">
    <property type="term" value="F:GTPase activator activity"/>
    <property type="evidence" value="ECO:0007669"/>
    <property type="project" value="TreeGrafter"/>
</dbReference>
<dbReference type="Gene3D" id="1.10.472.80">
    <property type="entry name" value="Ypt/Rab-GAP domain of gyp1p, domain 3"/>
    <property type="match status" value="1"/>
</dbReference>
<dbReference type="Proteomes" id="UP000466442">
    <property type="component" value="Unassembled WGS sequence"/>
</dbReference>
<evidence type="ECO:0000313" key="3">
    <source>
        <dbReference type="EMBL" id="KAF6209141.1"/>
    </source>
</evidence>
<feature type="compositionally biased region" description="Basic and acidic residues" evidence="1">
    <location>
        <begin position="289"/>
        <end position="315"/>
    </location>
</feature>
<feature type="compositionally biased region" description="Polar residues" evidence="1">
    <location>
        <begin position="1"/>
        <end position="10"/>
    </location>
</feature>
<feature type="compositionally biased region" description="Low complexity" evidence="1">
    <location>
        <begin position="133"/>
        <end position="144"/>
    </location>
</feature>
<evidence type="ECO:0000313" key="4">
    <source>
        <dbReference type="Proteomes" id="UP000466442"/>
    </source>
</evidence>
<dbReference type="PANTHER" id="PTHR47219">
    <property type="entry name" value="RAB GTPASE-ACTIVATING PROTEIN 1-LIKE"/>
    <property type="match status" value="1"/>
</dbReference>
<accession>A0A8S9XLI4</accession>
<dbReference type="AlphaFoldDB" id="A0A8S9XLI4"/>
<keyword evidence="4" id="KW-1185">Reference proteome</keyword>
<feature type="compositionally biased region" description="Low complexity" evidence="1">
    <location>
        <begin position="183"/>
        <end position="199"/>
    </location>
</feature>
<reference evidence="3" key="1">
    <citation type="journal article" date="2021" name="Mol. Ecol. Resour.">
        <title>Apolygus lucorum genome provides insights into omnivorousness and mesophyll feeding.</title>
        <authorList>
            <person name="Liu Y."/>
            <person name="Liu H."/>
            <person name="Wang H."/>
            <person name="Huang T."/>
            <person name="Liu B."/>
            <person name="Yang B."/>
            <person name="Yin L."/>
            <person name="Li B."/>
            <person name="Zhang Y."/>
            <person name="Zhang S."/>
            <person name="Jiang F."/>
            <person name="Zhang X."/>
            <person name="Ren Y."/>
            <person name="Wang B."/>
            <person name="Wang S."/>
            <person name="Lu Y."/>
            <person name="Wu K."/>
            <person name="Fan W."/>
            <person name="Wang G."/>
        </authorList>
    </citation>
    <scope>NUCLEOTIDE SEQUENCE</scope>
    <source>
        <strain evidence="3">12Hb</strain>
    </source>
</reference>
<name>A0A8S9XLI4_APOLU</name>
<dbReference type="Gene3D" id="1.10.8.270">
    <property type="entry name" value="putative rabgap domain of human tbc1 domain family member 14 like domains"/>
    <property type="match status" value="1"/>
</dbReference>
<dbReference type="InterPro" id="IPR050302">
    <property type="entry name" value="Rab_GAP_TBC_domain"/>
</dbReference>
<feature type="compositionally biased region" description="Polar residues" evidence="1">
    <location>
        <begin position="19"/>
        <end position="29"/>
    </location>
</feature>
<dbReference type="InterPro" id="IPR035969">
    <property type="entry name" value="Rab-GAP_TBC_sf"/>
</dbReference>
<feature type="region of interest" description="Disordered" evidence="1">
    <location>
        <begin position="287"/>
        <end position="315"/>
    </location>
</feature>
<dbReference type="GO" id="GO:0031267">
    <property type="term" value="F:small GTPase binding"/>
    <property type="evidence" value="ECO:0007669"/>
    <property type="project" value="TreeGrafter"/>
</dbReference>
<feature type="region of interest" description="Disordered" evidence="1">
    <location>
        <begin position="124"/>
        <end position="146"/>
    </location>
</feature>
<comment type="caution">
    <text evidence="3">The sequence shown here is derived from an EMBL/GenBank/DDBJ whole genome shotgun (WGS) entry which is preliminary data.</text>
</comment>
<feature type="compositionally biased region" description="Polar residues" evidence="1">
    <location>
        <begin position="75"/>
        <end position="85"/>
    </location>
</feature>
<dbReference type="InterPro" id="IPR000195">
    <property type="entry name" value="Rab-GAP-TBC_dom"/>
</dbReference>
<feature type="region of interest" description="Disordered" evidence="1">
    <location>
        <begin position="169"/>
        <end position="228"/>
    </location>
</feature>
<proteinExistence type="predicted"/>
<feature type="region of interest" description="Disordered" evidence="1">
    <location>
        <begin position="1"/>
        <end position="35"/>
    </location>
</feature>
<dbReference type="EMBL" id="WIXP02000006">
    <property type="protein sequence ID" value="KAF6209141.1"/>
    <property type="molecule type" value="Genomic_DNA"/>
</dbReference>
<evidence type="ECO:0000259" key="2">
    <source>
        <dbReference type="PROSITE" id="PS50086"/>
    </source>
</evidence>
<feature type="compositionally biased region" description="Polar residues" evidence="1">
    <location>
        <begin position="200"/>
        <end position="213"/>
    </location>
</feature>
<dbReference type="GO" id="GO:0005773">
    <property type="term" value="C:vacuole"/>
    <property type="evidence" value="ECO:0007669"/>
    <property type="project" value="UniProtKB-ARBA"/>
</dbReference>
<gene>
    <name evidence="3" type="ORF">GE061_014885</name>
</gene>
<dbReference type="FunFam" id="1.10.472.80:FF:000006">
    <property type="entry name" value="TBC1 domain family member 14"/>
    <property type="match status" value="1"/>
</dbReference>
<evidence type="ECO:0000256" key="1">
    <source>
        <dbReference type="SAM" id="MobiDB-lite"/>
    </source>
</evidence>
<dbReference type="PANTHER" id="PTHR47219:SF15">
    <property type="entry name" value="TBC1 DOMAIN FAMILY MEMBER 12 ISOFORM X1"/>
    <property type="match status" value="1"/>
</dbReference>